<dbReference type="Proteomes" id="UP001152797">
    <property type="component" value="Unassembled WGS sequence"/>
</dbReference>
<name>A0A9P1CVT6_9DINO</name>
<evidence type="ECO:0008006" key="4">
    <source>
        <dbReference type="Google" id="ProtNLM"/>
    </source>
</evidence>
<dbReference type="EMBL" id="CAMXCT030002599">
    <property type="protein sequence ID" value="CAL4786536.1"/>
    <property type="molecule type" value="Genomic_DNA"/>
</dbReference>
<reference evidence="1" key="1">
    <citation type="submission" date="2022-10" db="EMBL/GenBank/DDBJ databases">
        <authorList>
            <person name="Chen Y."/>
            <person name="Dougan E. K."/>
            <person name="Chan C."/>
            <person name="Rhodes N."/>
            <person name="Thang M."/>
        </authorList>
    </citation>
    <scope>NUCLEOTIDE SEQUENCE</scope>
</reference>
<reference evidence="2 3" key="2">
    <citation type="submission" date="2024-05" db="EMBL/GenBank/DDBJ databases">
        <authorList>
            <person name="Chen Y."/>
            <person name="Shah S."/>
            <person name="Dougan E. K."/>
            <person name="Thang M."/>
            <person name="Chan C."/>
        </authorList>
    </citation>
    <scope>NUCLEOTIDE SEQUENCE [LARGE SCALE GENOMIC DNA]</scope>
</reference>
<comment type="caution">
    <text evidence="1">The sequence shown here is derived from an EMBL/GenBank/DDBJ whole genome shotgun (WGS) entry which is preliminary data.</text>
</comment>
<evidence type="ECO:0000313" key="2">
    <source>
        <dbReference type="EMBL" id="CAL4786536.1"/>
    </source>
</evidence>
<sequence>LDLEYHDLLSLFEFLDNGDGEITLSEFIEGAAKLRGSAKALDIWRMETKIEVLLSEVLQAVGGKMNVQEAFEEHGFRHVTFSTNAARHSIAQHTKSSEGIEQ</sequence>
<feature type="non-terminal residue" evidence="1">
    <location>
        <position position="102"/>
    </location>
</feature>
<dbReference type="OrthoDB" id="434039at2759"/>
<organism evidence="1">
    <name type="scientific">Cladocopium goreaui</name>
    <dbReference type="NCBI Taxonomy" id="2562237"/>
    <lineage>
        <taxon>Eukaryota</taxon>
        <taxon>Sar</taxon>
        <taxon>Alveolata</taxon>
        <taxon>Dinophyceae</taxon>
        <taxon>Suessiales</taxon>
        <taxon>Symbiodiniaceae</taxon>
        <taxon>Cladocopium</taxon>
    </lineage>
</organism>
<dbReference type="EMBL" id="CAMXCT020002599">
    <property type="protein sequence ID" value="CAL1152599.1"/>
    <property type="molecule type" value="Genomic_DNA"/>
</dbReference>
<gene>
    <name evidence="1" type="ORF">C1SCF055_LOCUS25447</name>
</gene>
<keyword evidence="3" id="KW-1185">Reference proteome</keyword>
<proteinExistence type="predicted"/>
<accession>A0A9P1CVT6</accession>
<evidence type="ECO:0000313" key="3">
    <source>
        <dbReference type="Proteomes" id="UP001152797"/>
    </source>
</evidence>
<evidence type="ECO:0000313" key="1">
    <source>
        <dbReference type="EMBL" id="CAI3999224.1"/>
    </source>
</evidence>
<dbReference type="EMBL" id="CAMXCT010002599">
    <property type="protein sequence ID" value="CAI3999224.1"/>
    <property type="molecule type" value="Genomic_DNA"/>
</dbReference>
<protein>
    <recommendedName>
        <fullName evidence="4">EF-hand domain-containing protein</fullName>
    </recommendedName>
</protein>
<dbReference type="AlphaFoldDB" id="A0A9P1CVT6"/>